<evidence type="ECO:0000313" key="2">
    <source>
        <dbReference type="Proteomes" id="UP000793456"/>
    </source>
</evidence>
<gene>
    <name evidence="1" type="ORF">E3U43_021788</name>
</gene>
<proteinExistence type="predicted"/>
<sequence length="312" mass="34336">MSLTNGQSVSKETWDSHNKMMLDPLSVSDSEVFNIIKKEKHRQIYGLELIASENFASRAVLEALGSCMNNKYSEGYPGQRYYGGTEHVDELERLCQKRALEAYGLDSEKWGVNVQPYSGSPANFAVYTAVVEPHGRIMGLDLPDGGHLTHGFMTEKKKISATSIFFESMPYKTGTDVDDNRTSCYSRNIDYARMKQIANENGAYLMSDMAHISGLVAAGVVPSPFEYSDIVSTTTHKTLRGCRAGLIFYRKGVRSVDAKGKETLYNLESLINQAVFPGLQGGPHNHAIAGVAVALKQAMTPEFKAYQDSGSC</sequence>
<accession>A0ACD3R769</accession>
<name>A0ACD3R769_LARCR</name>
<protein>
    <submittedName>
        <fullName evidence="1">Uncharacterized protein</fullName>
    </submittedName>
</protein>
<evidence type="ECO:0000313" key="1">
    <source>
        <dbReference type="EMBL" id="TMS15326.1"/>
    </source>
</evidence>
<organism evidence="1 2">
    <name type="scientific">Larimichthys crocea</name>
    <name type="common">Large yellow croaker</name>
    <name type="synonym">Pseudosciaena crocea</name>
    <dbReference type="NCBI Taxonomy" id="215358"/>
    <lineage>
        <taxon>Eukaryota</taxon>
        <taxon>Metazoa</taxon>
        <taxon>Chordata</taxon>
        <taxon>Craniata</taxon>
        <taxon>Vertebrata</taxon>
        <taxon>Euteleostomi</taxon>
        <taxon>Actinopterygii</taxon>
        <taxon>Neopterygii</taxon>
        <taxon>Teleostei</taxon>
        <taxon>Neoteleostei</taxon>
        <taxon>Acanthomorphata</taxon>
        <taxon>Eupercaria</taxon>
        <taxon>Sciaenidae</taxon>
        <taxon>Larimichthys</taxon>
    </lineage>
</organism>
<dbReference type="EMBL" id="CM011682">
    <property type="protein sequence ID" value="TMS15326.1"/>
    <property type="molecule type" value="Genomic_DNA"/>
</dbReference>
<comment type="caution">
    <text evidence="1">The sequence shown here is derived from an EMBL/GenBank/DDBJ whole genome shotgun (WGS) entry which is preliminary data.</text>
</comment>
<dbReference type="Proteomes" id="UP000793456">
    <property type="component" value="Chromosome IX"/>
</dbReference>
<keyword evidence="2" id="KW-1185">Reference proteome</keyword>
<reference evidence="1" key="1">
    <citation type="submission" date="2018-11" db="EMBL/GenBank/DDBJ databases">
        <title>The sequence and de novo assembly of Larimichthys crocea genome using PacBio and Hi-C technologies.</title>
        <authorList>
            <person name="Xu P."/>
            <person name="Chen B."/>
            <person name="Zhou Z."/>
            <person name="Ke Q."/>
            <person name="Wu Y."/>
            <person name="Bai H."/>
            <person name="Pu F."/>
        </authorList>
    </citation>
    <scope>NUCLEOTIDE SEQUENCE</scope>
    <source>
        <tissue evidence="1">Muscle</tissue>
    </source>
</reference>